<sequence length="527" mass="58375">MANQLTNVKVHDPTGIPPTVEDNASVDPSVRDILPQIIASCIAHCTMLQGGFNLTYTAILEDGLRKSGVPTEEISWIASLATITIPVGAMASGPLMDRYGRKMLCLISCLPALLSWAILMTTRSAEGICLARMIGGFSVGLSTGSLVYVSEITHPWIRSVLLSFHSVFPGLGGLITNCLGAWLTWKEMTFVYFAVTLGVFFMLLFIPESPHWFMYFSDEGLQERESRVASVLKRLNRSERIYQQELARINELSRQLEATRERNDSIICEKINAFFKLFKIPSVYKPTIILLAVFIFQQLSGTNVVPSYALSIFDGLHDKFGKGTDKYKALIVLGFTRFLGGIGTALASKKIGRRTLCISSGLGMALSMLYLALCIHFKSSKDASDFTKMIFCIQQNWVPTMLIVFHTLASSFGWAMVPWTLIGELLPTSVRGFMGGFIMSYATILMFAMLKVYHSMIEKMDIQGVFCFYGVVSLLSCIFVYLFLPGTRGKSPNVIEIHFNEAHNGISGSDDEVPTKESDKTQTDSSV</sequence>
<protein>
    <submittedName>
        <fullName evidence="1">Uncharacterized protein</fullName>
    </submittedName>
</protein>
<gene>
    <name evidence="1" type="ORF">QAD02_016193</name>
</gene>
<proteinExistence type="predicted"/>
<evidence type="ECO:0000313" key="2">
    <source>
        <dbReference type="Proteomes" id="UP001239111"/>
    </source>
</evidence>
<dbReference type="EMBL" id="CM056742">
    <property type="protein sequence ID" value="KAJ8680406.1"/>
    <property type="molecule type" value="Genomic_DNA"/>
</dbReference>
<reference evidence="1" key="1">
    <citation type="submission" date="2023-04" db="EMBL/GenBank/DDBJ databases">
        <title>A chromosome-level genome assembly of the parasitoid wasp Eretmocerus hayati.</title>
        <authorList>
            <person name="Zhong Y."/>
            <person name="Liu S."/>
            <person name="Liu Y."/>
        </authorList>
    </citation>
    <scope>NUCLEOTIDE SEQUENCE</scope>
    <source>
        <strain evidence="1">ZJU_SS_LIU_2023</strain>
    </source>
</reference>
<accession>A0ACC2PAB6</accession>
<evidence type="ECO:0000313" key="1">
    <source>
        <dbReference type="EMBL" id="KAJ8680406.1"/>
    </source>
</evidence>
<keyword evidence="2" id="KW-1185">Reference proteome</keyword>
<dbReference type="Proteomes" id="UP001239111">
    <property type="component" value="Chromosome 2"/>
</dbReference>
<comment type="caution">
    <text evidence="1">The sequence shown here is derived from an EMBL/GenBank/DDBJ whole genome shotgun (WGS) entry which is preliminary data.</text>
</comment>
<organism evidence="1 2">
    <name type="scientific">Eretmocerus hayati</name>
    <dbReference type="NCBI Taxonomy" id="131215"/>
    <lineage>
        <taxon>Eukaryota</taxon>
        <taxon>Metazoa</taxon>
        <taxon>Ecdysozoa</taxon>
        <taxon>Arthropoda</taxon>
        <taxon>Hexapoda</taxon>
        <taxon>Insecta</taxon>
        <taxon>Pterygota</taxon>
        <taxon>Neoptera</taxon>
        <taxon>Endopterygota</taxon>
        <taxon>Hymenoptera</taxon>
        <taxon>Apocrita</taxon>
        <taxon>Proctotrupomorpha</taxon>
        <taxon>Chalcidoidea</taxon>
        <taxon>Aphelinidae</taxon>
        <taxon>Aphelininae</taxon>
        <taxon>Eretmocerus</taxon>
    </lineage>
</organism>
<name>A0ACC2PAB6_9HYME</name>